<accession>A0A8J6N1J2</accession>
<dbReference type="Proteomes" id="UP000650524">
    <property type="component" value="Unassembled WGS sequence"/>
</dbReference>
<dbReference type="AlphaFoldDB" id="A0A8J6N1J2"/>
<proteinExistence type="predicted"/>
<dbReference type="EMBL" id="JACNJD010000290">
    <property type="protein sequence ID" value="MBC8178586.1"/>
    <property type="molecule type" value="Genomic_DNA"/>
</dbReference>
<protein>
    <recommendedName>
        <fullName evidence="3">Phasin domain-containing protein</fullName>
    </recommendedName>
</protein>
<gene>
    <name evidence="1" type="ORF">H8E19_14365</name>
</gene>
<evidence type="ECO:0000313" key="2">
    <source>
        <dbReference type="Proteomes" id="UP000650524"/>
    </source>
</evidence>
<comment type="caution">
    <text evidence="1">The sequence shown here is derived from an EMBL/GenBank/DDBJ whole genome shotgun (WGS) entry which is preliminary data.</text>
</comment>
<evidence type="ECO:0008006" key="3">
    <source>
        <dbReference type="Google" id="ProtNLM"/>
    </source>
</evidence>
<reference evidence="1 2" key="1">
    <citation type="submission" date="2020-08" db="EMBL/GenBank/DDBJ databases">
        <title>Bridging the membrane lipid divide: bacteria of the FCB group superphylum have the potential to synthesize archaeal ether lipids.</title>
        <authorList>
            <person name="Villanueva L."/>
            <person name="Von Meijenfeldt F.A.B."/>
            <person name="Westbye A.B."/>
            <person name="Yadav S."/>
            <person name="Hopmans E.C."/>
            <person name="Dutilh B.E."/>
            <person name="Sinninghe Damste J.S."/>
        </authorList>
    </citation>
    <scope>NUCLEOTIDE SEQUENCE [LARGE SCALE GENOMIC DNA]</scope>
    <source>
        <strain evidence="1">NIOZ-UU27</strain>
    </source>
</reference>
<organism evidence="1 2">
    <name type="scientific">Candidatus Desulfacyla euxinica</name>
    <dbReference type="NCBI Taxonomy" id="2841693"/>
    <lineage>
        <taxon>Bacteria</taxon>
        <taxon>Deltaproteobacteria</taxon>
        <taxon>Candidatus Desulfacyla</taxon>
    </lineage>
</organism>
<sequence>MEPVKIAKQMIEFQKATFDNSFSAMGMVQEQAERMLNMSLEQATWLPEEGKKVIDEWIKGYKKGREDFKKIVDENFAKVEEFFAGTEKGKKTKTK</sequence>
<name>A0A8J6N1J2_9DELT</name>
<evidence type="ECO:0000313" key="1">
    <source>
        <dbReference type="EMBL" id="MBC8178586.1"/>
    </source>
</evidence>